<evidence type="ECO:0000256" key="1">
    <source>
        <dbReference type="ARBA" id="ARBA00001947"/>
    </source>
</evidence>
<evidence type="ECO:0000256" key="9">
    <source>
        <dbReference type="RuleBase" id="RU004386"/>
    </source>
</evidence>
<dbReference type="PANTHER" id="PTHR28570:SF2">
    <property type="entry name" value="M18 FAMILY AMINOPEPTIDASE 1-RELATED"/>
    <property type="match status" value="1"/>
</dbReference>
<evidence type="ECO:0000256" key="5">
    <source>
        <dbReference type="ARBA" id="ARBA00022723"/>
    </source>
</evidence>
<dbReference type="SUPFAM" id="SSF53187">
    <property type="entry name" value="Zn-dependent exopeptidases"/>
    <property type="match status" value="1"/>
</dbReference>
<keyword evidence="4 9" id="KW-0645">Protease</keyword>
<evidence type="ECO:0000256" key="8">
    <source>
        <dbReference type="ARBA" id="ARBA00023049"/>
    </source>
</evidence>
<evidence type="ECO:0000256" key="2">
    <source>
        <dbReference type="ARBA" id="ARBA00008290"/>
    </source>
</evidence>
<dbReference type="PRINTS" id="PR00932">
    <property type="entry name" value="AMINO1PTASE"/>
</dbReference>
<dbReference type="InterPro" id="IPR023358">
    <property type="entry name" value="Peptidase_M18_dom2"/>
</dbReference>
<dbReference type="GO" id="GO:0004177">
    <property type="term" value="F:aminopeptidase activity"/>
    <property type="evidence" value="ECO:0007669"/>
    <property type="project" value="UniProtKB-KW"/>
</dbReference>
<dbReference type="GO" id="GO:0008237">
    <property type="term" value="F:metallopeptidase activity"/>
    <property type="evidence" value="ECO:0007669"/>
    <property type="project" value="UniProtKB-KW"/>
</dbReference>
<evidence type="ECO:0000313" key="11">
    <source>
        <dbReference type="EMBL" id="QOW62054.1"/>
    </source>
</evidence>
<evidence type="ECO:0000256" key="3">
    <source>
        <dbReference type="ARBA" id="ARBA00022438"/>
    </source>
</evidence>
<dbReference type="Gene3D" id="3.40.630.10">
    <property type="entry name" value="Zn peptidases"/>
    <property type="match status" value="1"/>
</dbReference>
<dbReference type="InterPro" id="IPR001948">
    <property type="entry name" value="Peptidase_M18"/>
</dbReference>
<dbReference type="Proteomes" id="UP000593915">
    <property type="component" value="Chromosome"/>
</dbReference>
<dbReference type="RefSeq" id="WP_194077550.1">
    <property type="nucleotide sequence ID" value="NZ_CP061839.1"/>
</dbReference>
<evidence type="ECO:0000256" key="6">
    <source>
        <dbReference type="ARBA" id="ARBA00022801"/>
    </source>
</evidence>
<keyword evidence="8 9" id="KW-0482">Metalloprotease</keyword>
<sequence>MELTYKAKSAWEELTKSEFSEMEKLSDGYLDFLNNGKTERECTTQIIKEAKSHGFKPLDEVIKSGSVKRGTKVYLNNKEKSVVLMVLGKDITEGMNIIGAHIDSPRLDLKQMPLYEESGLAFLKTHYYGGVKKYQWTTIPLAIHGVIFTKEGKKIDVCIGEDEKDPVLFINDLLIHLSKKQLQETLAEGITGEQLNVLVGNIKPKAEKDENGKEKEVKNPVKENILKILNKKYGIIEEDFRVAELEVVPAGKARNVGLDNSMIAGHGHDDRVCAYTALKGILEIENPERTAVALFADKEEIGSVGNTGMQAYYFENMVAEIAALKTGYTDIDVRRAFANSYMLSADVSAGYDPAFPSVFEKMNAAYIGNGICINKYTGSGGKGGSNDANAEFLQKIRKNFTDNKVVWQTAELGMIDAGGGGTIAYIIAKYGTEVVDCGVPVLSMHAPVEIISKADLLMAYRAYKGFYGCK</sequence>
<name>A0A7S6WRK2_9SPIR</name>
<evidence type="ECO:0000256" key="7">
    <source>
        <dbReference type="ARBA" id="ARBA00022833"/>
    </source>
</evidence>
<dbReference type="GO" id="GO:0008270">
    <property type="term" value="F:zinc ion binding"/>
    <property type="evidence" value="ECO:0007669"/>
    <property type="project" value="InterPro"/>
</dbReference>
<gene>
    <name evidence="11" type="ORF">IFE08_06915</name>
</gene>
<comment type="cofactor">
    <cofactor evidence="1 10">
        <name>Zn(2+)</name>
        <dbReference type="ChEBI" id="CHEBI:29105"/>
    </cofactor>
</comment>
<dbReference type="NCBIfam" id="NF002600">
    <property type="entry name" value="PRK02256.1"/>
    <property type="match status" value="1"/>
</dbReference>
<proteinExistence type="inferred from homology"/>
<dbReference type="Gene3D" id="2.30.250.10">
    <property type="entry name" value="Aminopeptidase i, Domain 2"/>
    <property type="match status" value="1"/>
</dbReference>
<accession>A0A7S6WRK2</accession>
<evidence type="ECO:0000313" key="12">
    <source>
        <dbReference type="Proteomes" id="UP000593915"/>
    </source>
</evidence>
<dbReference type="AlphaFoldDB" id="A0A7S6WRK2"/>
<dbReference type="SUPFAM" id="SSF101821">
    <property type="entry name" value="Aminopeptidase/glucanase lid domain"/>
    <property type="match status" value="1"/>
</dbReference>
<keyword evidence="3 9" id="KW-0031">Aminopeptidase</keyword>
<reference evidence="11 12" key="1">
    <citation type="submission" date="2020-09" db="EMBL/GenBank/DDBJ databases">
        <title>Characterization of Treponema spp. from bovine digital dermatitis in Korea.</title>
        <authorList>
            <person name="Espiritu H.M."/>
            <person name="Cho Y.I."/>
            <person name="Mamuad L."/>
        </authorList>
    </citation>
    <scope>NUCLEOTIDE SEQUENCE [LARGE SCALE GENOMIC DNA]</scope>
    <source>
        <strain evidence="11 12">KS1</strain>
    </source>
</reference>
<organism evidence="11 12">
    <name type="scientific">Treponema pedis</name>
    <dbReference type="NCBI Taxonomy" id="409322"/>
    <lineage>
        <taxon>Bacteria</taxon>
        <taxon>Pseudomonadati</taxon>
        <taxon>Spirochaetota</taxon>
        <taxon>Spirochaetia</taxon>
        <taxon>Spirochaetales</taxon>
        <taxon>Treponemataceae</taxon>
        <taxon>Treponema</taxon>
    </lineage>
</organism>
<dbReference type="GO" id="GO:0005737">
    <property type="term" value="C:cytoplasm"/>
    <property type="evidence" value="ECO:0007669"/>
    <property type="project" value="UniProtKB-ARBA"/>
</dbReference>
<dbReference type="EMBL" id="CP061839">
    <property type="protein sequence ID" value="QOW62054.1"/>
    <property type="molecule type" value="Genomic_DNA"/>
</dbReference>
<dbReference type="EC" id="3.4.11.-" evidence="10"/>
<keyword evidence="6 9" id="KW-0378">Hydrolase</keyword>
<evidence type="ECO:0000256" key="10">
    <source>
        <dbReference type="RuleBase" id="RU004387"/>
    </source>
</evidence>
<keyword evidence="5 9" id="KW-0479">Metal-binding</keyword>
<keyword evidence="7 9" id="KW-0862">Zinc</keyword>
<dbReference type="PANTHER" id="PTHR28570">
    <property type="entry name" value="ASPARTYL AMINOPEPTIDASE"/>
    <property type="match status" value="1"/>
</dbReference>
<evidence type="ECO:0000256" key="4">
    <source>
        <dbReference type="ARBA" id="ARBA00022670"/>
    </source>
</evidence>
<dbReference type="GO" id="GO:0006508">
    <property type="term" value="P:proteolysis"/>
    <property type="evidence" value="ECO:0007669"/>
    <property type="project" value="UniProtKB-KW"/>
</dbReference>
<protein>
    <recommendedName>
        <fullName evidence="10">M18 family aminopeptidase</fullName>
        <ecNumber evidence="10">3.4.11.-</ecNumber>
    </recommendedName>
</protein>
<comment type="similarity">
    <text evidence="2 9">Belongs to the peptidase M18 family.</text>
</comment>
<dbReference type="Pfam" id="PF02127">
    <property type="entry name" value="Peptidase_M18"/>
    <property type="match status" value="1"/>
</dbReference>
<dbReference type="CDD" id="cd05659">
    <property type="entry name" value="M18_API"/>
    <property type="match status" value="1"/>
</dbReference>